<dbReference type="PRINTS" id="PR00053">
    <property type="entry name" value="FORKHEAD"/>
</dbReference>
<name>A0A0K8U641_BACLA</name>
<dbReference type="PROSITE" id="PS50039">
    <property type="entry name" value="FORK_HEAD_3"/>
    <property type="match status" value="1"/>
</dbReference>
<dbReference type="PANTHER" id="PTHR11829">
    <property type="entry name" value="FORKHEAD BOX PROTEIN"/>
    <property type="match status" value="1"/>
</dbReference>
<dbReference type="AlphaFoldDB" id="A0A0K8U641"/>
<dbReference type="Pfam" id="PF00250">
    <property type="entry name" value="Forkhead"/>
    <property type="match status" value="1"/>
</dbReference>
<protein>
    <submittedName>
        <fullName evidence="4">Fork head domain transcription factor slp2</fullName>
    </submittedName>
</protein>
<sequence length="203" mass="23707">MQSSKFFIRSLLADTNIFDDMEMMPPDKEEIKVADQPANNPPVHEPYHPESYECRPQLATNTRMTYSHAIATAIRASSEKMLPLKDIYKWIEENCPYIFNNNDNWKDTVRHNLSHNKLFVRVARPANKPGRGKFWAVDAAQESKNQNRMKNKAPASRKTVLYPYPPRYCCPVYPPTYTPSVGQFWYLPHQFVPYPNNYYTIAI</sequence>
<evidence type="ECO:0000256" key="2">
    <source>
        <dbReference type="PROSITE-ProRule" id="PRU00089"/>
    </source>
</evidence>
<dbReference type="EMBL" id="GDHF01030504">
    <property type="protein sequence ID" value="JAI21810.1"/>
    <property type="molecule type" value="Transcribed_RNA"/>
</dbReference>
<dbReference type="Gene3D" id="1.10.10.10">
    <property type="entry name" value="Winged helix-like DNA-binding domain superfamily/Winged helix DNA-binding domain"/>
    <property type="match status" value="1"/>
</dbReference>
<feature type="DNA-binding region" description="Fork-head" evidence="2">
    <location>
        <begin position="61"/>
        <end position="159"/>
    </location>
</feature>
<comment type="subcellular location">
    <subcellularLocation>
        <location evidence="2">Nucleus</location>
    </subcellularLocation>
</comment>
<keyword evidence="1 2" id="KW-0238">DNA-binding</keyword>
<dbReference type="InterPro" id="IPR050211">
    <property type="entry name" value="FOX_domain-containing"/>
</dbReference>
<dbReference type="GO" id="GO:0000978">
    <property type="term" value="F:RNA polymerase II cis-regulatory region sequence-specific DNA binding"/>
    <property type="evidence" value="ECO:0007669"/>
    <property type="project" value="TreeGrafter"/>
</dbReference>
<feature type="domain" description="Fork-head" evidence="3">
    <location>
        <begin position="61"/>
        <end position="159"/>
    </location>
</feature>
<reference evidence="4" key="1">
    <citation type="submission" date="2015-06" db="EMBL/GenBank/DDBJ databases">
        <authorList>
            <person name="Hoefler B.C."/>
            <person name="Straight P.D."/>
        </authorList>
    </citation>
    <scope>NUCLEOTIDE SEQUENCE</scope>
</reference>
<evidence type="ECO:0000259" key="3">
    <source>
        <dbReference type="PROSITE" id="PS50039"/>
    </source>
</evidence>
<dbReference type="InterPro" id="IPR036390">
    <property type="entry name" value="WH_DNA-bd_sf"/>
</dbReference>
<dbReference type="GO" id="GO:0009653">
    <property type="term" value="P:anatomical structure morphogenesis"/>
    <property type="evidence" value="ECO:0007669"/>
    <property type="project" value="TreeGrafter"/>
</dbReference>
<dbReference type="CDD" id="cd00059">
    <property type="entry name" value="FH_FOX"/>
    <property type="match status" value="1"/>
</dbReference>
<gene>
    <name evidence="4" type="primary">slp2_0</name>
    <name evidence="4" type="ORF">c0_g1_i1</name>
</gene>
<accession>A0A0K8U641</accession>
<dbReference type="GO" id="GO:0005634">
    <property type="term" value="C:nucleus"/>
    <property type="evidence" value="ECO:0007669"/>
    <property type="project" value="UniProtKB-SubCell"/>
</dbReference>
<dbReference type="GO" id="GO:0000981">
    <property type="term" value="F:DNA-binding transcription factor activity, RNA polymerase II-specific"/>
    <property type="evidence" value="ECO:0007669"/>
    <property type="project" value="TreeGrafter"/>
</dbReference>
<evidence type="ECO:0000256" key="1">
    <source>
        <dbReference type="ARBA" id="ARBA00023125"/>
    </source>
</evidence>
<evidence type="ECO:0000313" key="4">
    <source>
        <dbReference type="EMBL" id="JAI21810.1"/>
    </source>
</evidence>
<dbReference type="SUPFAM" id="SSF46785">
    <property type="entry name" value="Winged helix' DNA-binding domain"/>
    <property type="match status" value="1"/>
</dbReference>
<dbReference type="InterPro" id="IPR036388">
    <property type="entry name" value="WH-like_DNA-bd_sf"/>
</dbReference>
<organism evidence="4">
    <name type="scientific">Bactrocera latifrons</name>
    <name type="common">Malaysian fruit fly</name>
    <name type="synonym">Chaetodacus latifrons</name>
    <dbReference type="NCBI Taxonomy" id="174628"/>
    <lineage>
        <taxon>Eukaryota</taxon>
        <taxon>Metazoa</taxon>
        <taxon>Ecdysozoa</taxon>
        <taxon>Arthropoda</taxon>
        <taxon>Hexapoda</taxon>
        <taxon>Insecta</taxon>
        <taxon>Pterygota</taxon>
        <taxon>Neoptera</taxon>
        <taxon>Endopterygota</taxon>
        <taxon>Diptera</taxon>
        <taxon>Brachycera</taxon>
        <taxon>Muscomorpha</taxon>
        <taxon>Tephritoidea</taxon>
        <taxon>Tephritidae</taxon>
        <taxon>Bactrocera</taxon>
        <taxon>Bactrocera</taxon>
    </lineage>
</organism>
<dbReference type="InterPro" id="IPR001766">
    <property type="entry name" value="Fork_head_dom"/>
</dbReference>
<proteinExistence type="predicted"/>
<dbReference type="PANTHER" id="PTHR11829:SF343">
    <property type="entry name" value="FORK-HEAD DOMAIN-CONTAINING PROTEIN"/>
    <property type="match status" value="1"/>
</dbReference>
<keyword evidence="2" id="KW-0539">Nucleus</keyword>
<dbReference type="GO" id="GO:0030154">
    <property type="term" value="P:cell differentiation"/>
    <property type="evidence" value="ECO:0007669"/>
    <property type="project" value="TreeGrafter"/>
</dbReference>
<dbReference type="SMART" id="SM00339">
    <property type="entry name" value="FH"/>
    <property type="match status" value="1"/>
</dbReference>